<proteinExistence type="predicted"/>
<feature type="transmembrane region" description="Helical" evidence="7">
    <location>
        <begin position="1138"/>
        <end position="1156"/>
    </location>
</feature>
<feature type="transmembrane region" description="Helical" evidence="7">
    <location>
        <begin position="309"/>
        <end position="327"/>
    </location>
</feature>
<protein>
    <submittedName>
        <fullName evidence="9">ATP-binding cassette sub-family A member 3</fullName>
    </submittedName>
</protein>
<evidence type="ECO:0000256" key="2">
    <source>
        <dbReference type="ARBA" id="ARBA00022692"/>
    </source>
</evidence>
<evidence type="ECO:0000259" key="8">
    <source>
        <dbReference type="PROSITE" id="PS50893"/>
    </source>
</evidence>
<dbReference type="InterPro" id="IPR003593">
    <property type="entry name" value="AAA+_ATPase"/>
</dbReference>
<reference evidence="9 10" key="1">
    <citation type="submission" date="2015-09" db="EMBL/GenBank/DDBJ databases">
        <title>Trachymyrmex zeteki WGS genome.</title>
        <authorList>
            <person name="Nygaard S."/>
            <person name="Hu H."/>
            <person name="Boomsma J."/>
            <person name="Zhang G."/>
        </authorList>
    </citation>
    <scope>NUCLEOTIDE SEQUENCE [LARGE SCALE GENOMIC DNA]</scope>
    <source>
        <strain evidence="9">Tzet28-1</strain>
        <tissue evidence="9">Whole body</tissue>
    </source>
</reference>
<dbReference type="GO" id="GO:0016887">
    <property type="term" value="F:ATP hydrolysis activity"/>
    <property type="evidence" value="ECO:0007669"/>
    <property type="project" value="InterPro"/>
</dbReference>
<feature type="transmembrane region" description="Helical" evidence="7">
    <location>
        <begin position="1107"/>
        <end position="1126"/>
    </location>
</feature>
<feature type="transmembrane region" description="Helical" evidence="7">
    <location>
        <begin position="240"/>
        <end position="260"/>
    </location>
</feature>
<dbReference type="PROSITE" id="PS00211">
    <property type="entry name" value="ABC_TRANSPORTER_1"/>
    <property type="match status" value="2"/>
</dbReference>
<dbReference type="InterPro" id="IPR013525">
    <property type="entry name" value="ABC2_TM"/>
</dbReference>
<dbReference type="InterPro" id="IPR003439">
    <property type="entry name" value="ABC_transporter-like_ATP-bd"/>
</dbReference>
<name>A0A151X0E4_9HYME</name>
<evidence type="ECO:0000256" key="4">
    <source>
        <dbReference type="ARBA" id="ARBA00022840"/>
    </source>
</evidence>
<comment type="subcellular location">
    <subcellularLocation>
        <location evidence="1">Membrane</location>
        <topology evidence="1">Multi-pass membrane protein</topology>
    </subcellularLocation>
</comment>
<evidence type="ECO:0000256" key="3">
    <source>
        <dbReference type="ARBA" id="ARBA00022741"/>
    </source>
</evidence>
<feature type="domain" description="ABC transporter" evidence="8">
    <location>
        <begin position="1344"/>
        <end position="1574"/>
    </location>
</feature>
<evidence type="ECO:0000256" key="7">
    <source>
        <dbReference type="SAM" id="Phobius"/>
    </source>
</evidence>
<dbReference type="GO" id="GO:0005319">
    <property type="term" value="F:lipid transporter activity"/>
    <property type="evidence" value="ECO:0007669"/>
    <property type="project" value="TreeGrafter"/>
</dbReference>
<evidence type="ECO:0000256" key="1">
    <source>
        <dbReference type="ARBA" id="ARBA00004141"/>
    </source>
</evidence>
<keyword evidence="10" id="KW-1185">Reference proteome</keyword>
<dbReference type="InterPro" id="IPR026082">
    <property type="entry name" value="ABCA"/>
</dbReference>
<keyword evidence="4 9" id="KW-0067">ATP-binding</keyword>
<keyword evidence="5 7" id="KW-1133">Transmembrane helix</keyword>
<dbReference type="GO" id="GO:0016020">
    <property type="term" value="C:membrane"/>
    <property type="evidence" value="ECO:0007669"/>
    <property type="project" value="UniProtKB-SubCell"/>
</dbReference>
<dbReference type="InterPro" id="IPR056264">
    <property type="entry name" value="R2_ABCA1-4-like"/>
</dbReference>
<keyword evidence="3" id="KW-0547">Nucleotide-binding</keyword>
<accession>A0A151X0E4</accession>
<dbReference type="Pfam" id="PF12698">
    <property type="entry name" value="ABC2_membrane_3"/>
    <property type="match status" value="1"/>
</dbReference>
<evidence type="ECO:0000256" key="6">
    <source>
        <dbReference type="ARBA" id="ARBA00023136"/>
    </source>
</evidence>
<dbReference type="SMART" id="SM00382">
    <property type="entry name" value="AAA"/>
    <property type="match status" value="2"/>
</dbReference>
<dbReference type="CDD" id="cd03263">
    <property type="entry name" value="ABC_subfamily_A"/>
    <property type="match status" value="2"/>
</dbReference>
<dbReference type="InterPro" id="IPR027417">
    <property type="entry name" value="P-loop_NTPase"/>
</dbReference>
<dbReference type="InterPro" id="IPR017871">
    <property type="entry name" value="ABC_transporter-like_CS"/>
</dbReference>
<dbReference type="STRING" id="64791.A0A151X0E4"/>
<organism evidence="9 10">
    <name type="scientific">Mycetomoellerius zeteki</name>
    <dbReference type="NCBI Taxonomy" id="64791"/>
    <lineage>
        <taxon>Eukaryota</taxon>
        <taxon>Metazoa</taxon>
        <taxon>Ecdysozoa</taxon>
        <taxon>Arthropoda</taxon>
        <taxon>Hexapoda</taxon>
        <taxon>Insecta</taxon>
        <taxon>Pterygota</taxon>
        <taxon>Neoptera</taxon>
        <taxon>Endopterygota</taxon>
        <taxon>Hymenoptera</taxon>
        <taxon>Apocrita</taxon>
        <taxon>Aculeata</taxon>
        <taxon>Formicoidea</taxon>
        <taxon>Formicidae</taxon>
        <taxon>Myrmicinae</taxon>
        <taxon>Mycetomoellerius</taxon>
    </lineage>
</organism>
<dbReference type="Pfam" id="PF23321">
    <property type="entry name" value="R1_ABCA1"/>
    <property type="match status" value="1"/>
</dbReference>
<sequence>MASRWKIFGLLMYKNMIVRKRHWRMMIFLQTLVPIAVFALLQTVRDFSVQPPVVVNVSTYYSLYTQDELMTKIDNALNKVYYVPKNAYTEKIMESVRYCLRLLPENVNGFANETEIINVYTQSQAQNPILSAIAVIFKQYDQPTIKYKLRHSWKIPNSLYQSLASESVTSSTSMYFEMMPFIQVQICLDEAFIKQVAPDSNVKMSIQRMPYPPYVKIDILDIVLRMVLMAMNGVKLVYNLLSWLITGILMSTIYIIPIIILFKNTFSDNVEAFLEYGNAFIFWLLFTAHIAHLITFGMHIAAYFSKPRFVTIALAIIYMAAMSLHQNMARKEVFGVIPYFGIIFPNIMLHRLLQESNALESKLIGIQWHNLFDPGETEYGIVGSSETKRILYNTYDDDVSIRMCKKSYKCFRKADFDTNTNVRLRSCRAKETDDVEMHALLDKNPTVMQDFPEMLGMNQSTCIKKNKVALDDEFNTTTEFNYDKTNKDFEPVFGNALTPGIQIRDLKKSYTTSWLRKSKVHALRGVSVDFYKGQITALLGHNGAGKTTLMSILTGVTSETEGKVFINGKNIRKHLDNIRNDLGLCPQENMVFPDLNVFEQIEFFGLLKAKNKTKNEIKTDVLNLLAKLKLSEKKDFLPSKLSGGQQRRLCLGMALIGDAKIIILDEPTSGMDPETRRDTWDIILKLIGEKTILISTHNMEEADILGDRIAIMHAGRLRSYGTAMFLKKQYGHGHIEVTLSTKSWCVPEKVISKFDSRTQQLSIDSEKIVLNVPYTDSLPQSLDKVESEKKKLGVTGISVSLITLEQVFLKIVRSEDSGKHLNELFTAPLQKVTGIKLCMQSISALFCKKFTYTRKNLPILLTILILPIFSVLLMALSYSLPADSTNIVPLKLDMYRYPKALYSSNNEPIAQKYRNIVQNVDGEAERVASDISVTSALLNSSMKNLVEYRNNFIVSAEFNATENNTWANGLYSGIAIHSVPLTVNLLSNSFIKAFAGDEYSITASRQQLPNTIFSTQILPETDSMSRVLLFCIFFFPTISLFVMHPLQETATKVKQLQRMTGVTSLSYWSTMFAFDFLIFTISVLLITLALYIMDVILDIRLYYRVEILYLILTLELFGINVLFLIYLCSFMNKSRSTIITILGVAPIGLVIIQYVLHQVLSNFDWLSVLHILQKRIFRLIPYVSLFHGQLSFFNIAVQNARCRRLPDILHSVACLAKDPCCGLDCRDGVCKNQLPYFKNFEDDISFEESIVYLAVTPILYFALLIILEEKLLLKLLTKMVGTKLRKEQDTMDDQVKKEKLAVAVEINKINNQGVNTKEELKSSATETTNLEPFQSPISNDNSLFLVYELSKYYGKLMAVKEISFRVKPRECFGLLGVNGAGKSTTFRMLTGEEMSNSGIMYLKQAEIHAQRTEYLSEMGYCPQTDALISSLNAFDHLRLFARLRGIPKANVELEVNKWINRLNLTACMKQPSGTYSGGNKRRLNIAMALVGNPTLVLLDEPTTGVDPAARRSLWNTLQSCQAAGQAIILTSHSMEECEALCNRLVIMVKGELVCIGASQELKQRFGAGYDIHIQLNPSRMDEDVNNIKKIIEFTLTCDIRDENLGFLAYHVTDCNTTWEKMYDTMKNLKQRYNCIEDYAVLSATLEQLFIQFARGAEMIESNKSPTRATSHPETV</sequence>
<dbReference type="Gene3D" id="3.40.50.300">
    <property type="entry name" value="P-loop containing nucleotide triphosphate hydrolases"/>
    <property type="match status" value="2"/>
</dbReference>
<gene>
    <name evidence="9" type="ORF">ALC60_07466</name>
</gene>
<feature type="domain" description="ABC transporter" evidence="8">
    <location>
        <begin position="501"/>
        <end position="739"/>
    </location>
</feature>
<dbReference type="FunFam" id="3.40.50.300:FF:000436">
    <property type="entry name" value="ATP binding cassette subfamily A member 9"/>
    <property type="match status" value="1"/>
</dbReference>
<dbReference type="Proteomes" id="UP000075809">
    <property type="component" value="Unassembled WGS sequence"/>
</dbReference>
<keyword evidence="6 7" id="KW-0472">Membrane</keyword>
<keyword evidence="2 7" id="KW-0812">Transmembrane</keyword>
<feature type="transmembrane region" description="Helical" evidence="7">
    <location>
        <begin position="1027"/>
        <end position="1046"/>
    </location>
</feature>
<dbReference type="FunFam" id="3.40.50.300:FF:002470">
    <property type="entry name" value="ABC transporter, putative"/>
    <property type="match status" value="1"/>
</dbReference>
<evidence type="ECO:0000313" key="10">
    <source>
        <dbReference type="Proteomes" id="UP000075809"/>
    </source>
</evidence>
<dbReference type="PROSITE" id="PS50893">
    <property type="entry name" value="ABC_TRANSPORTER_2"/>
    <property type="match status" value="2"/>
</dbReference>
<dbReference type="SUPFAM" id="SSF52540">
    <property type="entry name" value="P-loop containing nucleoside triphosphate hydrolases"/>
    <property type="match status" value="2"/>
</dbReference>
<feature type="transmembrane region" description="Helical" evidence="7">
    <location>
        <begin position="857"/>
        <end position="880"/>
    </location>
</feature>
<evidence type="ECO:0000313" key="9">
    <source>
        <dbReference type="EMBL" id="KYQ53400.1"/>
    </source>
</evidence>
<dbReference type="PANTHER" id="PTHR19229">
    <property type="entry name" value="ATP-BINDING CASSETTE TRANSPORTER SUBFAMILY A ABCA"/>
    <property type="match status" value="1"/>
</dbReference>
<dbReference type="PANTHER" id="PTHR19229:SF250">
    <property type="entry name" value="ABC TRANSPORTER DOMAIN-CONTAINING PROTEIN-RELATED"/>
    <property type="match status" value="1"/>
</dbReference>
<dbReference type="GO" id="GO:0140359">
    <property type="term" value="F:ABC-type transporter activity"/>
    <property type="evidence" value="ECO:0007669"/>
    <property type="project" value="InterPro"/>
</dbReference>
<feature type="transmembrane region" description="Helical" evidence="7">
    <location>
        <begin position="1250"/>
        <end position="1267"/>
    </location>
</feature>
<feature type="transmembrane region" description="Helical" evidence="7">
    <location>
        <begin position="1067"/>
        <end position="1092"/>
    </location>
</feature>
<feature type="transmembrane region" description="Helical" evidence="7">
    <location>
        <begin position="280"/>
        <end position="302"/>
    </location>
</feature>
<dbReference type="Pfam" id="PF00005">
    <property type="entry name" value="ABC_tran"/>
    <property type="match status" value="2"/>
</dbReference>
<dbReference type="GO" id="GO:0005524">
    <property type="term" value="F:ATP binding"/>
    <property type="evidence" value="ECO:0007669"/>
    <property type="project" value="UniProtKB-KW"/>
</dbReference>
<evidence type="ECO:0000256" key="5">
    <source>
        <dbReference type="ARBA" id="ARBA00022989"/>
    </source>
</evidence>
<dbReference type="EMBL" id="KQ982630">
    <property type="protein sequence ID" value="KYQ53400.1"/>
    <property type="molecule type" value="Genomic_DNA"/>
</dbReference>